<organism evidence="2 3">
    <name type="scientific">Synaphobranchus kaupii</name>
    <name type="common">Kaup's arrowtooth eel</name>
    <dbReference type="NCBI Taxonomy" id="118154"/>
    <lineage>
        <taxon>Eukaryota</taxon>
        <taxon>Metazoa</taxon>
        <taxon>Chordata</taxon>
        <taxon>Craniata</taxon>
        <taxon>Vertebrata</taxon>
        <taxon>Euteleostomi</taxon>
        <taxon>Actinopterygii</taxon>
        <taxon>Neopterygii</taxon>
        <taxon>Teleostei</taxon>
        <taxon>Anguilliformes</taxon>
        <taxon>Synaphobranchidae</taxon>
        <taxon>Synaphobranchus</taxon>
    </lineage>
</organism>
<protein>
    <submittedName>
        <fullName evidence="2">Uncharacterized protein</fullName>
    </submittedName>
</protein>
<keyword evidence="3" id="KW-1185">Reference proteome</keyword>
<gene>
    <name evidence="2" type="ORF">SKAU_G00065200</name>
</gene>
<feature type="signal peptide" evidence="1">
    <location>
        <begin position="1"/>
        <end position="34"/>
    </location>
</feature>
<evidence type="ECO:0000313" key="2">
    <source>
        <dbReference type="EMBL" id="KAJ8375940.1"/>
    </source>
</evidence>
<dbReference type="AlphaFoldDB" id="A0A9Q1G5U1"/>
<sequence>MEKTTSPCHNSSTQLSKISCGAALLFMFCQFVLEAQPDKNRAEGRAFGTAGPSCLVLSTAPASDRRQQFGKRLMRRRRGGGSASDLEQPCEVPGQAGGCPCKEPGLALPSPY</sequence>
<feature type="chain" id="PRO_5040343707" evidence="1">
    <location>
        <begin position="35"/>
        <end position="112"/>
    </location>
</feature>
<reference evidence="2" key="1">
    <citation type="journal article" date="2023" name="Science">
        <title>Genome structures resolve the early diversification of teleost fishes.</title>
        <authorList>
            <person name="Parey E."/>
            <person name="Louis A."/>
            <person name="Montfort J."/>
            <person name="Bouchez O."/>
            <person name="Roques C."/>
            <person name="Iampietro C."/>
            <person name="Lluch J."/>
            <person name="Castinel A."/>
            <person name="Donnadieu C."/>
            <person name="Desvignes T."/>
            <person name="Floi Bucao C."/>
            <person name="Jouanno E."/>
            <person name="Wen M."/>
            <person name="Mejri S."/>
            <person name="Dirks R."/>
            <person name="Jansen H."/>
            <person name="Henkel C."/>
            <person name="Chen W.J."/>
            <person name="Zahm M."/>
            <person name="Cabau C."/>
            <person name="Klopp C."/>
            <person name="Thompson A.W."/>
            <person name="Robinson-Rechavi M."/>
            <person name="Braasch I."/>
            <person name="Lecointre G."/>
            <person name="Bobe J."/>
            <person name="Postlethwait J.H."/>
            <person name="Berthelot C."/>
            <person name="Roest Crollius H."/>
            <person name="Guiguen Y."/>
        </authorList>
    </citation>
    <scope>NUCLEOTIDE SEQUENCE</scope>
    <source>
        <strain evidence="2">WJC10195</strain>
    </source>
</reference>
<comment type="caution">
    <text evidence="2">The sequence shown here is derived from an EMBL/GenBank/DDBJ whole genome shotgun (WGS) entry which is preliminary data.</text>
</comment>
<keyword evidence="1" id="KW-0732">Signal</keyword>
<name>A0A9Q1G5U1_SYNKA</name>
<evidence type="ECO:0000256" key="1">
    <source>
        <dbReference type="SAM" id="SignalP"/>
    </source>
</evidence>
<dbReference type="EMBL" id="JAINUF010000002">
    <property type="protein sequence ID" value="KAJ8375940.1"/>
    <property type="molecule type" value="Genomic_DNA"/>
</dbReference>
<accession>A0A9Q1G5U1</accession>
<dbReference type="Proteomes" id="UP001152622">
    <property type="component" value="Chromosome 2"/>
</dbReference>
<proteinExistence type="predicted"/>
<evidence type="ECO:0000313" key="3">
    <source>
        <dbReference type="Proteomes" id="UP001152622"/>
    </source>
</evidence>